<evidence type="ECO:0000313" key="1">
    <source>
        <dbReference type="EMBL" id="TFC19727.1"/>
    </source>
</evidence>
<dbReference type="OrthoDB" id="1664004at2"/>
<proteinExistence type="predicted"/>
<gene>
    <name evidence="1" type="ORF">E3O19_01840</name>
</gene>
<dbReference type="InterPro" id="IPR054263">
    <property type="entry name" value="DUF6994"/>
</dbReference>
<dbReference type="Proteomes" id="UP000298412">
    <property type="component" value="Unassembled WGS sequence"/>
</dbReference>
<dbReference type="EMBL" id="SOFP01000010">
    <property type="protein sequence ID" value="TFC19727.1"/>
    <property type="molecule type" value="Genomic_DNA"/>
</dbReference>
<keyword evidence="2" id="KW-1185">Reference proteome</keyword>
<dbReference type="RefSeq" id="WP_134564922.1">
    <property type="nucleotide sequence ID" value="NZ_SOFP01000010.1"/>
</dbReference>
<sequence>MDSEVRPNWTALGLSRKIDDRIDLIIECIRRHYLGESNPLASTLTLYSEFFSLFGGFEEYVSFFLLQDLLSADGEVRYFLPFDNFSTPTLPGTVAEYQSYRKLVTRFVVARNNRIHALFGTGSAESPDVP</sequence>
<reference evidence="1 2" key="1">
    <citation type="submission" date="2019-03" db="EMBL/GenBank/DDBJ databases">
        <title>Genomics of glacier-inhabiting Cryobacterium strains.</title>
        <authorList>
            <person name="Liu Q."/>
            <person name="Xin Y.-H."/>
        </authorList>
    </citation>
    <scope>NUCLEOTIDE SEQUENCE [LARGE SCALE GENOMIC DNA]</scope>
    <source>
        <strain evidence="1 2">MDT1-3</strain>
    </source>
</reference>
<evidence type="ECO:0000313" key="2">
    <source>
        <dbReference type="Proteomes" id="UP000298412"/>
    </source>
</evidence>
<dbReference type="Pfam" id="PF22507">
    <property type="entry name" value="DUF6994"/>
    <property type="match status" value="1"/>
</dbReference>
<comment type="caution">
    <text evidence="1">The sequence shown here is derived from an EMBL/GenBank/DDBJ whole genome shotgun (WGS) entry which is preliminary data.</text>
</comment>
<dbReference type="AlphaFoldDB" id="A0A4R8WWI5"/>
<protein>
    <submittedName>
        <fullName evidence="1">Uncharacterized protein</fullName>
    </submittedName>
</protein>
<organism evidence="1 2">
    <name type="scientific">Cryobacterium algoritolerans</name>
    <dbReference type="NCBI Taxonomy" id="1259184"/>
    <lineage>
        <taxon>Bacteria</taxon>
        <taxon>Bacillati</taxon>
        <taxon>Actinomycetota</taxon>
        <taxon>Actinomycetes</taxon>
        <taxon>Micrococcales</taxon>
        <taxon>Microbacteriaceae</taxon>
        <taxon>Cryobacterium</taxon>
    </lineage>
</organism>
<name>A0A4R8WWI5_9MICO</name>
<accession>A0A4R8WWI5</accession>